<accession>A0A2T1KHS3</accession>
<feature type="transmembrane region" description="Helical" evidence="2">
    <location>
        <begin position="164"/>
        <end position="183"/>
    </location>
</feature>
<feature type="compositionally biased region" description="Basic and acidic residues" evidence="1">
    <location>
        <begin position="589"/>
        <end position="598"/>
    </location>
</feature>
<proteinExistence type="predicted"/>
<feature type="transmembrane region" description="Helical" evidence="2">
    <location>
        <begin position="189"/>
        <end position="211"/>
    </location>
</feature>
<dbReference type="Proteomes" id="UP000239866">
    <property type="component" value="Unassembled WGS sequence"/>
</dbReference>
<dbReference type="EMBL" id="PXNP01000030">
    <property type="protein sequence ID" value="PSF09689.1"/>
    <property type="molecule type" value="Genomic_DNA"/>
</dbReference>
<keyword evidence="2" id="KW-0472">Membrane</keyword>
<name>A0A2T1KHS3_9GAMM</name>
<feature type="transmembrane region" description="Helical" evidence="2">
    <location>
        <begin position="232"/>
        <end position="252"/>
    </location>
</feature>
<feature type="transmembrane region" description="Helical" evidence="2">
    <location>
        <begin position="391"/>
        <end position="415"/>
    </location>
</feature>
<protein>
    <submittedName>
        <fullName evidence="3">Uncharacterized protein</fullName>
    </submittedName>
</protein>
<keyword evidence="2" id="KW-0812">Transmembrane</keyword>
<evidence type="ECO:0000256" key="2">
    <source>
        <dbReference type="SAM" id="Phobius"/>
    </source>
</evidence>
<evidence type="ECO:0000313" key="4">
    <source>
        <dbReference type="Proteomes" id="UP000239866"/>
    </source>
</evidence>
<dbReference type="RefSeq" id="WP_106761988.1">
    <property type="nucleotide sequence ID" value="NZ_PXNP01000030.1"/>
</dbReference>
<comment type="caution">
    <text evidence="3">The sequence shown here is derived from an EMBL/GenBank/DDBJ whole genome shotgun (WGS) entry which is preliminary data.</text>
</comment>
<feature type="transmembrane region" description="Helical" evidence="2">
    <location>
        <begin position="435"/>
        <end position="462"/>
    </location>
</feature>
<feature type="region of interest" description="Disordered" evidence="1">
    <location>
        <begin position="589"/>
        <end position="637"/>
    </location>
</feature>
<organism evidence="3 4">
    <name type="scientific">Marinobacter fuscus</name>
    <dbReference type="NCBI Taxonomy" id="2109942"/>
    <lineage>
        <taxon>Bacteria</taxon>
        <taxon>Pseudomonadati</taxon>
        <taxon>Pseudomonadota</taxon>
        <taxon>Gammaproteobacteria</taxon>
        <taxon>Pseudomonadales</taxon>
        <taxon>Marinobacteraceae</taxon>
        <taxon>Marinobacter</taxon>
    </lineage>
</organism>
<reference evidence="3 4" key="1">
    <citation type="submission" date="2018-03" db="EMBL/GenBank/DDBJ databases">
        <title>Marinobacter brunus sp. nov., a marine bacterium of Gamma-proteobacteria isolated from the surface seawater of the South China Sea.</title>
        <authorList>
            <person name="Cheng H."/>
            <person name="Wu Y.-H."/>
            <person name="Xamxidin M."/>
            <person name="Xu X.-W."/>
        </authorList>
    </citation>
    <scope>NUCLEOTIDE SEQUENCE [LARGE SCALE GENOMIC DNA]</scope>
    <source>
        <strain evidence="3 4">NH169-3</strain>
    </source>
</reference>
<dbReference type="OrthoDB" id="8481281at2"/>
<evidence type="ECO:0000313" key="3">
    <source>
        <dbReference type="EMBL" id="PSF09689.1"/>
    </source>
</evidence>
<evidence type="ECO:0000256" key="1">
    <source>
        <dbReference type="SAM" id="MobiDB-lite"/>
    </source>
</evidence>
<dbReference type="AlphaFoldDB" id="A0A2T1KHS3"/>
<keyword evidence="2" id="KW-1133">Transmembrane helix</keyword>
<feature type="compositionally biased region" description="Basic and acidic residues" evidence="1">
    <location>
        <begin position="619"/>
        <end position="637"/>
    </location>
</feature>
<feature type="transmembrane region" description="Helical" evidence="2">
    <location>
        <begin position="21"/>
        <end position="41"/>
    </location>
</feature>
<feature type="transmembrane region" description="Helical" evidence="2">
    <location>
        <begin position="53"/>
        <end position="75"/>
    </location>
</feature>
<sequence length="637" mass="70079">MAFEYGAQKLNIRNPFRFEGLIRSVRGFLLVAIGIYLLIQIQPLLGTDKPRAWMNLFIGGLFVAGGLNALGGGLFQVMRFFVGRAAPASLATNVAREAVNEKEPTLYNASSLHNMLMSKSNPTFVEPIGWFARAVHSVFPNLIVTPWPIRNVAQNLAMKLTKSLVAIVAFLVASLVVTMVFSGTEGAEVGSTVISLVLQATLLVYLGLLWVKLGNPLSRANMVQLGSTTSKGLALVIIGAIAIPILTAQGWIGFWEQLPASSRQNLTETVPLLDPVFRTGSLLALTLICATIIAAVAITLIKARIGMVQIQTSSSEMNNSWRFDLHPRQIFTTLRDLVLMQKRQQELPNRIYLDSNDTGDANRENEQFNGDLLAEIQPLVEDKAEPDVLRWARVGGTVAGQVLLLSGALMLWLGADRILDHAYSMDEIRAMGGNAAQLVSQVFAPMGATAAILLASLLLLGFGRTLSRICHLFWAEIFFKSNIFDLHCEGTVMRATHYRGADRHSASSEQDVFSFDATYFALATEAVSSTFAVSGQHNLEQPRYLLSLAPCDGFINSVVGDLEEQFRRRNEEIHSEKQADREQRLDYIRQEQEARRTGDMAAQGLATPEQRASLEADVVSDRDREKIARWEGDGTDS</sequence>
<gene>
    <name evidence="3" type="ORF">C7H09_07625</name>
</gene>
<keyword evidence="4" id="KW-1185">Reference proteome</keyword>
<feature type="transmembrane region" description="Helical" evidence="2">
    <location>
        <begin position="282"/>
        <end position="301"/>
    </location>
</feature>